<feature type="transmembrane region" description="Helical" evidence="1">
    <location>
        <begin position="42"/>
        <end position="66"/>
    </location>
</feature>
<dbReference type="Proteomes" id="UP000541425">
    <property type="component" value="Unassembled WGS sequence"/>
</dbReference>
<evidence type="ECO:0000313" key="2">
    <source>
        <dbReference type="EMBL" id="MBB3703590.1"/>
    </source>
</evidence>
<keyword evidence="1" id="KW-0812">Transmembrane</keyword>
<feature type="transmembrane region" description="Helical" evidence="1">
    <location>
        <begin position="12"/>
        <end position="33"/>
    </location>
</feature>
<accession>A0A7W5UKG9</accession>
<comment type="caution">
    <text evidence="2">The sequence shown here is derived from an EMBL/GenBank/DDBJ whole genome shotgun (WGS) entry which is preliminary data.</text>
</comment>
<proteinExistence type="predicted"/>
<feature type="transmembrane region" description="Helical" evidence="1">
    <location>
        <begin position="86"/>
        <end position="106"/>
    </location>
</feature>
<organism evidence="2 3">
    <name type="scientific">Alloprevotella rava</name>
    <dbReference type="NCBI Taxonomy" id="671218"/>
    <lineage>
        <taxon>Bacteria</taxon>
        <taxon>Pseudomonadati</taxon>
        <taxon>Bacteroidota</taxon>
        <taxon>Bacteroidia</taxon>
        <taxon>Bacteroidales</taxon>
        <taxon>Prevotellaceae</taxon>
        <taxon>Alloprevotella</taxon>
    </lineage>
</organism>
<reference evidence="2 3" key="1">
    <citation type="submission" date="2020-08" db="EMBL/GenBank/DDBJ databases">
        <title>Genomic Encyclopedia of Type Strains, Phase IV (KMG-IV): sequencing the most valuable type-strain genomes for metagenomic binning, comparative biology and taxonomic classification.</title>
        <authorList>
            <person name="Goeker M."/>
        </authorList>
    </citation>
    <scope>NUCLEOTIDE SEQUENCE [LARGE SCALE GENOMIC DNA]</scope>
    <source>
        <strain evidence="2 3">DSM 22548</strain>
    </source>
</reference>
<feature type="transmembrane region" description="Helical" evidence="1">
    <location>
        <begin position="186"/>
        <end position="206"/>
    </location>
</feature>
<gene>
    <name evidence="2" type="ORF">FHS60_002081</name>
</gene>
<evidence type="ECO:0000313" key="3">
    <source>
        <dbReference type="Proteomes" id="UP000541425"/>
    </source>
</evidence>
<keyword evidence="1" id="KW-1133">Transmembrane helix</keyword>
<dbReference type="AlphaFoldDB" id="A0A7W5UKG9"/>
<dbReference type="EMBL" id="JACICA010000016">
    <property type="protein sequence ID" value="MBB3703590.1"/>
    <property type="molecule type" value="Genomic_DNA"/>
</dbReference>
<dbReference type="RefSeq" id="WP_183698008.1">
    <property type="nucleotide sequence ID" value="NZ_JACICA010000016.1"/>
</dbReference>
<protein>
    <submittedName>
        <fullName evidence="2">Uncharacterized protein</fullName>
    </submittedName>
</protein>
<name>A0A7W5UKG9_9BACT</name>
<evidence type="ECO:0000256" key="1">
    <source>
        <dbReference type="SAM" id="Phobius"/>
    </source>
</evidence>
<sequence>MQYHSLFLDSLASVLSHPALWLPLMLLFVYVLIRNNNLQELLLIFVLLFATVLLANQGIYILQSYFSPSTLSKTAVILALNYHREGVGLLAILIPAAPAVGIFLAFLVRHRNLMLCLAAWSLLNSWTRLYLSIVSPLEWGSEFIGELLLGSLMYILFLKLHKRINSSHLVRIHAVRTLTGYSEADVRLIVLGHALTFLLIAFLAFLS</sequence>
<keyword evidence="1" id="KW-0472">Membrane</keyword>